<evidence type="ECO:0000256" key="6">
    <source>
        <dbReference type="ARBA" id="ARBA00022723"/>
    </source>
</evidence>
<sequence>MDDRTAIIRKEIACIDFGFYTDEDVRARSVCEIISHVAVDQLGTPTPGGVYDPRLGPSSADSPPCVTCCQRYLQCPGHFGHIELCVPCYHPLLFSEMVQLLRLKCFNCHKLKLSTRFLNMYRTKFRLLRVGDYDQCIQMDREIALLTGQVTGEESASSSKAILKLEKGLAIDSYLKQINAELDAKPPTKRSTPPSVYEDEYRRRMIKEAMTDIKKSKNCPHCEAYSPRIRQDQSNKIFQPELSNKAKRMNAAQGIRLQPALNFNDLDENNNNKPSPGHDSDDDSIAPIPLDDDDDDDDDTVPTSKDKYMPPREVQAQVKRTWQYHPDICNEIFAVQGCDIFFLQAIPVPPNRYRPPMQLGGMMVEHAQNGYLNKILQSNEMVRKNFAGGNEALAYQAWIELQTQVNCFMDSSKDPSSNPNPPLGIRQLLERKEGMFRKHMMGKRVNYACRSVISPDPYIGVNEIGLPRYFAETLTYPTPVTDINIGELRELVERGPFNYPGARWVEFPERRVDLSKMDQHKREAIASRLLTYARKGGKPAIVGRQLRDGDMVLMNRQPTLHKPGIMAHQVRVLHSPTQKTIRMHYANCNTYNADYDGDEMNCHFPQSDLARAEAEYIAKTDLQFIVPTDGSPLRGLIQDHVVGGVKLTKRDTFLTKWEYQQLLFAALASLPGLELIRSNARIELMPPAIVKPKQLWTGKQVVSTLLNHLRKGNDRDLSGRGSLPGLSTERKAKTSGSAFGDALEEHLVLIRDGELLRGILDKAAFGATDFSLVHAVYEAYGPEKAGLLLNSLGRLFTAYIQFYSGHSCRMEDLILTKQADEVRWKLIRKAYTNGSRAAKAWADSEGGKVPIEIDESTADKPLKPVEQASTSSKVRELLSGSEGKTNHEALDGFMMSKLNPLASDIVKACLPDGLAVPFPANTFGIMCGTGAKGSIVNQSQVTCALGQQALEGRRVPRMSSGRTLPSFAPFDVNPRADGFVMDRFLTGIRPQEYYFHCMAGREGLVDTAVKTSRSGYLQRCLVKHLEELKVSYDYTVRNGEGGVVQFLYGEDGLDPTKASFLDCSDKSFTYMVRNRASLSQGKTALPDATLKVAAKDAARNQALDITTTDDFAPGDFVRARKLRFGWQWVRGALCEGWFDATILKEGKKPGTYNIKYLQDGSTAREVPVKAEFTGSKAISSTCQILKAAVSDPVLSIARGSQRLGCSGACVSERVAEAAFKYVSESSGLKNAMESTKLSKDDFESLVATKFTSALADPGEAVGAIAAQSVGEPSTQMTLNTFHLAGAGANVTLGIPRLREIIMTASRELKTPTMSVPLNDSVTEKQAVRLTRRFTKLTLNELLAPHRGITVRETLHKEDGDTWMRAYYVTLKFYKAERIKTAFGITLEDIARVVAGKFDQIVRFQMKLELRRSKSDYDGDIEVSGGFGSMTIKGKSNDGDEEEEGGVRNEDNNDDMLGDDDDDKEDDDNSAGEEDGVMASRRQADSYLDDEAMEDDGVESGQDEDHEDVKADDLEDSKMTELSNHGHEMIVDLKANEIHLARLMVDPSSRPLLMVGLIEAAAEKTIVRAKKKIDAAFVNKEEGRGRCLQTAGINFEEIWNLESVDHNRLMSNDIWAVRCAYGVEAARSNIVNQIRSVFGVYGIEVDPRHLSLIADYMTFGGDYTPMNRTGMREMSSPFLQMSFETTAQFLTYAALKGNSDFLNSPSANIVVGKPIKHGTGAFSLLAS</sequence>
<feature type="domain" description="RNA polymerase N-terminal" evidence="13">
    <location>
        <begin position="339"/>
        <end position="648"/>
    </location>
</feature>
<protein>
    <recommendedName>
        <fullName evidence="11">DNA-directed RNA polymerase subunit</fullName>
        <ecNumber evidence="11">2.7.7.6</ecNumber>
    </recommendedName>
</protein>
<evidence type="ECO:0000256" key="4">
    <source>
        <dbReference type="ARBA" id="ARBA00022679"/>
    </source>
</evidence>
<dbReference type="CDD" id="cd01435">
    <property type="entry name" value="RNAP_I_RPA1_N"/>
    <property type="match status" value="1"/>
</dbReference>
<comment type="function">
    <text evidence="11">DNA-dependent RNA polymerase catalyzes the transcription of DNA into RNA using the four ribonucleoside triphosphates as substrates.</text>
</comment>
<dbReference type="OrthoDB" id="270392at2759"/>
<evidence type="ECO:0000256" key="2">
    <source>
        <dbReference type="ARBA" id="ARBA00006460"/>
    </source>
</evidence>
<keyword evidence="8" id="KW-0460">Magnesium</keyword>
<dbReference type="FunFam" id="2.40.40.20:FF:000019">
    <property type="entry name" value="DNA-directed RNA polymerase II subunit RPB1"/>
    <property type="match status" value="1"/>
</dbReference>
<feature type="compositionally biased region" description="Acidic residues" evidence="12">
    <location>
        <begin position="1451"/>
        <end position="1475"/>
    </location>
</feature>
<dbReference type="InterPro" id="IPR045867">
    <property type="entry name" value="DNA-dir_RpoC_beta_prime"/>
</dbReference>
<dbReference type="Pfam" id="PF00623">
    <property type="entry name" value="RNA_pol_Rpb1_2"/>
    <property type="match status" value="1"/>
</dbReference>
<dbReference type="Pfam" id="PF05000">
    <property type="entry name" value="RNA_pol_Rpb1_4"/>
    <property type="match status" value="1"/>
</dbReference>
<dbReference type="GO" id="GO:0003899">
    <property type="term" value="F:DNA-directed RNA polymerase activity"/>
    <property type="evidence" value="ECO:0007669"/>
    <property type="project" value="UniProtKB-EC"/>
</dbReference>
<dbReference type="InterPro" id="IPR007081">
    <property type="entry name" value="RNA_pol_Rpb1_5"/>
</dbReference>
<evidence type="ECO:0000313" key="15">
    <source>
        <dbReference type="Proteomes" id="UP000693970"/>
    </source>
</evidence>
<keyword evidence="15" id="KW-1185">Reference proteome</keyword>
<evidence type="ECO:0000259" key="13">
    <source>
        <dbReference type="SMART" id="SM00663"/>
    </source>
</evidence>
<dbReference type="PANTHER" id="PTHR19376">
    <property type="entry name" value="DNA-DIRECTED RNA POLYMERASE"/>
    <property type="match status" value="1"/>
</dbReference>
<dbReference type="InterPro" id="IPR015699">
    <property type="entry name" value="DNA-dir_RNA_pol1_lsu_N"/>
</dbReference>
<dbReference type="GO" id="GO:0003677">
    <property type="term" value="F:DNA binding"/>
    <property type="evidence" value="ECO:0007669"/>
    <property type="project" value="InterPro"/>
</dbReference>
<evidence type="ECO:0000313" key="14">
    <source>
        <dbReference type="EMBL" id="KAG7372121.1"/>
    </source>
</evidence>
<name>A0A9K3M4T8_9STRA</name>
<evidence type="ECO:0000256" key="11">
    <source>
        <dbReference type="RuleBase" id="RU004279"/>
    </source>
</evidence>
<evidence type="ECO:0000256" key="3">
    <source>
        <dbReference type="ARBA" id="ARBA00022478"/>
    </source>
</evidence>
<dbReference type="InterPro" id="IPR000722">
    <property type="entry name" value="RNA_pol_asu"/>
</dbReference>
<dbReference type="GO" id="GO:0005736">
    <property type="term" value="C:RNA polymerase I complex"/>
    <property type="evidence" value="ECO:0007669"/>
    <property type="project" value="TreeGrafter"/>
</dbReference>
<dbReference type="GO" id="GO:0046872">
    <property type="term" value="F:metal ion binding"/>
    <property type="evidence" value="ECO:0007669"/>
    <property type="project" value="UniProtKB-KW"/>
</dbReference>
<accession>A0A9K3M4T8</accession>
<comment type="subcellular location">
    <subcellularLocation>
        <location evidence="1">Nucleus</location>
    </subcellularLocation>
</comment>
<dbReference type="EC" id="2.7.7.6" evidence="11"/>
<feature type="compositionally biased region" description="Acidic residues" evidence="12">
    <location>
        <begin position="1486"/>
        <end position="1505"/>
    </location>
</feature>
<dbReference type="InterPro" id="IPR007080">
    <property type="entry name" value="RNA_pol_Rpb1_1"/>
</dbReference>
<keyword evidence="3 11" id="KW-0240">DNA-directed RNA polymerase</keyword>
<dbReference type="InterPro" id="IPR006592">
    <property type="entry name" value="RNA_pol_N"/>
</dbReference>
<dbReference type="CDD" id="cd02735">
    <property type="entry name" value="RNAP_I_Rpa1_C"/>
    <property type="match status" value="1"/>
</dbReference>
<comment type="catalytic activity">
    <reaction evidence="11">
        <text>RNA(n) + a ribonucleoside 5'-triphosphate = RNA(n+1) + diphosphate</text>
        <dbReference type="Rhea" id="RHEA:21248"/>
        <dbReference type="Rhea" id="RHEA-COMP:14527"/>
        <dbReference type="Rhea" id="RHEA-COMP:17342"/>
        <dbReference type="ChEBI" id="CHEBI:33019"/>
        <dbReference type="ChEBI" id="CHEBI:61557"/>
        <dbReference type="ChEBI" id="CHEBI:140395"/>
        <dbReference type="EC" id="2.7.7.6"/>
    </reaction>
</comment>
<keyword evidence="7" id="KW-0862">Zinc</keyword>
<comment type="similarity">
    <text evidence="2 11">Belongs to the RNA polymerase beta' chain family.</text>
</comment>
<dbReference type="Pfam" id="PF04983">
    <property type="entry name" value="RNA_pol_Rpb1_3"/>
    <property type="match status" value="1"/>
</dbReference>
<feature type="region of interest" description="Disordered" evidence="12">
    <location>
        <begin position="261"/>
        <end position="309"/>
    </location>
</feature>
<dbReference type="InterPro" id="IPR007083">
    <property type="entry name" value="RNA_pol_Rpb1_4"/>
</dbReference>
<dbReference type="Pfam" id="PF04997">
    <property type="entry name" value="RNA_pol_Rpb1_1"/>
    <property type="match status" value="1"/>
</dbReference>
<proteinExistence type="inferred from homology"/>
<evidence type="ECO:0000256" key="1">
    <source>
        <dbReference type="ARBA" id="ARBA00004123"/>
    </source>
</evidence>
<evidence type="ECO:0000256" key="9">
    <source>
        <dbReference type="ARBA" id="ARBA00023163"/>
    </source>
</evidence>
<feature type="compositionally biased region" description="Acidic residues" evidence="12">
    <location>
        <begin position="280"/>
        <end position="300"/>
    </location>
</feature>
<dbReference type="SMART" id="SM00663">
    <property type="entry name" value="RPOLA_N"/>
    <property type="match status" value="1"/>
</dbReference>
<evidence type="ECO:0000256" key="5">
    <source>
        <dbReference type="ARBA" id="ARBA00022695"/>
    </source>
</evidence>
<dbReference type="EMBL" id="JAGRRH010000003">
    <property type="protein sequence ID" value="KAG7372121.1"/>
    <property type="molecule type" value="Genomic_DNA"/>
</dbReference>
<comment type="caution">
    <text evidence="14">The sequence shown here is derived from an EMBL/GenBank/DDBJ whole genome shotgun (WGS) entry which is preliminary data.</text>
</comment>
<dbReference type="PANTHER" id="PTHR19376:SF11">
    <property type="entry name" value="DNA-DIRECTED RNA POLYMERASE I SUBUNIT RPA1"/>
    <property type="match status" value="1"/>
</dbReference>
<evidence type="ECO:0000256" key="7">
    <source>
        <dbReference type="ARBA" id="ARBA00022833"/>
    </source>
</evidence>
<gene>
    <name evidence="14" type="ORF">IV203_018264</name>
</gene>
<dbReference type="GO" id="GO:0006351">
    <property type="term" value="P:DNA-templated transcription"/>
    <property type="evidence" value="ECO:0007669"/>
    <property type="project" value="InterPro"/>
</dbReference>
<keyword evidence="9 11" id="KW-0804">Transcription</keyword>
<evidence type="ECO:0000256" key="8">
    <source>
        <dbReference type="ARBA" id="ARBA00022842"/>
    </source>
</evidence>
<dbReference type="InterPro" id="IPR047107">
    <property type="entry name" value="DNA-dir_RNA_pol1_lsu_C"/>
</dbReference>
<feature type="region of interest" description="Disordered" evidence="12">
    <location>
        <begin position="854"/>
        <end position="879"/>
    </location>
</feature>
<keyword evidence="4 11" id="KW-0808">Transferase</keyword>
<keyword evidence="10" id="KW-0539">Nucleus</keyword>
<feature type="region of interest" description="Disordered" evidence="12">
    <location>
        <begin position="1427"/>
        <end position="1513"/>
    </location>
</feature>
<reference evidence="14" key="2">
    <citation type="submission" date="2021-04" db="EMBL/GenBank/DDBJ databases">
        <authorList>
            <person name="Podell S."/>
        </authorList>
    </citation>
    <scope>NUCLEOTIDE SEQUENCE</scope>
    <source>
        <strain evidence="14">Hildebrandi</strain>
    </source>
</reference>
<dbReference type="Pfam" id="PF04998">
    <property type="entry name" value="RNA_pol_Rpb1_5"/>
    <property type="match status" value="1"/>
</dbReference>
<evidence type="ECO:0000256" key="10">
    <source>
        <dbReference type="ARBA" id="ARBA00023242"/>
    </source>
</evidence>
<reference evidence="14" key="1">
    <citation type="journal article" date="2021" name="Sci. Rep.">
        <title>Diploid genomic architecture of Nitzschia inconspicua, an elite biomass production diatom.</title>
        <authorList>
            <person name="Oliver A."/>
            <person name="Podell S."/>
            <person name="Pinowska A."/>
            <person name="Traller J.C."/>
            <person name="Smith S.R."/>
            <person name="McClure R."/>
            <person name="Beliaev A."/>
            <person name="Bohutskyi P."/>
            <person name="Hill E.A."/>
            <person name="Rabines A."/>
            <person name="Zheng H."/>
            <person name="Allen L.Z."/>
            <person name="Kuo A."/>
            <person name="Grigoriev I.V."/>
            <person name="Allen A.E."/>
            <person name="Hazlebeck D."/>
            <person name="Allen E.E."/>
        </authorList>
    </citation>
    <scope>NUCLEOTIDE SEQUENCE</scope>
    <source>
        <strain evidence="14">Hildebrandi</strain>
    </source>
</reference>
<dbReference type="Proteomes" id="UP000693970">
    <property type="component" value="Unassembled WGS sequence"/>
</dbReference>
<evidence type="ECO:0000256" key="12">
    <source>
        <dbReference type="SAM" id="MobiDB-lite"/>
    </source>
</evidence>
<dbReference type="InterPro" id="IPR007066">
    <property type="entry name" value="RNA_pol_Rpb1_3"/>
</dbReference>
<keyword evidence="6" id="KW-0479">Metal-binding</keyword>
<organism evidence="14 15">
    <name type="scientific">Nitzschia inconspicua</name>
    <dbReference type="NCBI Taxonomy" id="303405"/>
    <lineage>
        <taxon>Eukaryota</taxon>
        <taxon>Sar</taxon>
        <taxon>Stramenopiles</taxon>
        <taxon>Ochrophyta</taxon>
        <taxon>Bacillariophyta</taxon>
        <taxon>Bacillariophyceae</taxon>
        <taxon>Bacillariophycidae</taxon>
        <taxon>Bacillariales</taxon>
        <taxon>Bacillariaceae</taxon>
        <taxon>Nitzschia</taxon>
    </lineage>
</organism>
<keyword evidence="5 11" id="KW-0548">Nucleotidyltransferase</keyword>
<feature type="compositionally biased region" description="Low complexity" evidence="12">
    <location>
        <begin position="261"/>
        <end position="272"/>
    </location>
</feature>